<evidence type="ECO:0000259" key="1">
    <source>
        <dbReference type="Pfam" id="PF13843"/>
    </source>
</evidence>
<organism evidence="2 3">
    <name type="scientific">Periconia macrospinosa</name>
    <dbReference type="NCBI Taxonomy" id="97972"/>
    <lineage>
        <taxon>Eukaryota</taxon>
        <taxon>Fungi</taxon>
        <taxon>Dikarya</taxon>
        <taxon>Ascomycota</taxon>
        <taxon>Pezizomycotina</taxon>
        <taxon>Dothideomycetes</taxon>
        <taxon>Pleosporomycetidae</taxon>
        <taxon>Pleosporales</taxon>
        <taxon>Massarineae</taxon>
        <taxon>Periconiaceae</taxon>
        <taxon>Periconia</taxon>
    </lineage>
</organism>
<keyword evidence="3" id="KW-1185">Reference proteome</keyword>
<evidence type="ECO:0000313" key="3">
    <source>
        <dbReference type="Proteomes" id="UP000244855"/>
    </source>
</evidence>
<sequence>MPRAVGPPSNDTDFVKYTKYSKKAGVLPNLPREPPPDWRPLKIDNPRIFGDAQIPDGVDKGSPIALFDLFFDADVLDRIAYYTNQHAEHVRADSPSTCRGWKPTSPTELYTYFAIVIYMGLHREPSLSEYWVKLHGSAPTQNQSFKSPFGRVWDLSESLRERTFKYWTAGKHLCVDEAIARFTRRASEIVCLANDGVILNWLFHARGAGRGPVNLLTVTEATFTPTESVPITLVLGKDSNGDRLFPPNLHIVWDDNLFNTIPMLEYLRSKGVGCADTVRTTKTATEERFEAEAEAELQSEVPAVARRARSKLTKERFNSDLVKLKTQFTGKLEWGATYWALSESKEVLEAAWRDNQVVLFASTVVEPVQLVQKLRRRSKLSQNNQKLFKSAFGDESVKLLGMPKMIDDYNKHKSEVDRFDQTRSYYSVQQVKRRTWKPLWYFLLDLTINNCYRLSSYSSSTAAKRGGHKKFLYDLIEQLFKRGKRLCHGSTKRQRLDDLAQHVSVNEEGSHRSVRLFGEARTCAACAENGRTKYKSLRSRPEYLSFRDQDRSTSSNSQLCEAWQERHEFTLATPKCDIHDTITRFN</sequence>
<dbReference type="STRING" id="97972.A0A2V1DIJ0"/>
<dbReference type="OrthoDB" id="7615782at2759"/>
<feature type="domain" description="PiggyBac transposable element-derived protein" evidence="1">
    <location>
        <begin position="134"/>
        <end position="452"/>
    </location>
</feature>
<dbReference type="PANTHER" id="PTHR46599:SF3">
    <property type="entry name" value="PIGGYBAC TRANSPOSABLE ELEMENT-DERIVED PROTEIN 4"/>
    <property type="match status" value="1"/>
</dbReference>
<gene>
    <name evidence="2" type="ORF">DM02DRAFT_657753</name>
</gene>
<accession>A0A2V1DIJ0</accession>
<dbReference type="AlphaFoldDB" id="A0A2V1DIJ0"/>
<reference evidence="2 3" key="1">
    <citation type="journal article" date="2018" name="Sci. Rep.">
        <title>Comparative genomics provides insights into the lifestyle and reveals functional heterogeneity of dark septate endophytic fungi.</title>
        <authorList>
            <person name="Knapp D.G."/>
            <person name="Nemeth J.B."/>
            <person name="Barry K."/>
            <person name="Hainaut M."/>
            <person name="Henrissat B."/>
            <person name="Johnson J."/>
            <person name="Kuo A."/>
            <person name="Lim J.H.P."/>
            <person name="Lipzen A."/>
            <person name="Nolan M."/>
            <person name="Ohm R.A."/>
            <person name="Tamas L."/>
            <person name="Grigoriev I.V."/>
            <person name="Spatafora J.W."/>
            <person name="Nagy L.G."/>
            <person name="Kovacs G.M."/>
        </authorList>
    </citation>
    <scope>NUCLEOTIDE SEQUENCE [LARGE SCALE GENOMIC DNA]</scope>
    <source>
        <strain evidence="2 3">DSE2036</strain>
    </source>
</reference>
<protein>
    <recommendedName>
        <fullName evidence="1">PiggyBac transposable element-derived protein domain-containing protein</fullName>
    </recommendedName>
</protein>
<feature type="domain" description="PiggyBac transposable element-derived protein" evidence="1">
    <location>
        <begin position="62"/>
        <end position="132"/>
    </location>
</feature>
<name>A0A2V1DIJ0_9PLEO</name>
<dbReference type="Proteomes" id="UP000244855">
    <property type="component" value="Unassembled WGS sequence"/>
</dbReference>
<dbReference type="InterPro" id="IPR029526">
    <property type="entry name" value="PGBD"/>
</dbReference>
<proteinExistence type="predicted"/>
<dbReference type="PANTHER" id="PTHR46599">
    <property type="entry name" value="PIGGYBAC TRANSPOSABLE ELEMENT-DERIVED PROTEIN 4"/>
    <property type="match status" value="1"/>
</dbReference>
<dbReference type="Pfam" id="PF13843">
    <property type="entry name" value="DDE_Tnp_1_7"/>
    <property type="match status" value="2"/>
</dbReference>
<dbReference type="EMBL" id="KZ805424">
    <property type="protein sequence ID" value="PVH97940.1"/>
    <property type="molecule type" value="Genomic_DNA"/>
</dbReference>
<evidence type="ECO:0000313" key="2">
    <source>
        <dbReference type="EMBL" id="PVH97940.1"/>
    </source>
</evidence>